<evidence type="ECO:0000256" key="7">
    <source>
        <dbReference type="ARBA" id="ARBA00023186"/>
    </source>
</evidence>
<feature type="domain" description="PpiC" evidence="13">
    <location>
        <begin position="562"/>
        <end position="656"/>
    </location>
</feature>
<comment type="caution">
    <text evidence="14">The sequence shown here is derived from an EMBL/GenBank/DDBJ whole genome shotgun (WGS) entry which is preliminary data.</text>
</comment>
<evidence type="ECO:0000256" key="11">
    <source>
        <dbReference type="PROSITE-ProRule" id="PRU00278"/>
    </source>
</evidence>
<feature type="transmembrane region" description="Helical" evidence="12">
    <location>
        <begin position="12"/>
        <end position="32"/>
    </location>
</feature>
<dbReference type="PANTHER" id="PTHR47529:SF1">
    <property type="entry name" value="PERIPLASMIC CHAPERONE PPID"/>
    <property type="match status" value="1"/>
</dbReference>
<keyword evidence="15" id="KW-1185">Reference proteome</keyword>
<dbReference type="SUPFAM" id="SSF54534">
    <property type="entry name" value="FKBP-like"/>
    <property type="match status" value="1"/>
</dbReference>
<name>A0ABW3K5Z3_9BACT</name>
<keyword evidence="5 12" id="KW-1133">Transmembrane helix</keyword>
<dbReference type="Pfam" id="PF13623">
    <property type="entry name" value="SurA_N_2"/>
    <property type="match status" value="1"/>
</dbReference>
<keyword evidence="7" id="KW-0143">Chaperone</keyword>
<dbReference type="RefSeq" id="WP_377580100.1">
    <property type="nucleotide sequence ID" value="NZ_JBHTKA010000004.1"/>
</dbReference>
<organism evidence="14 15">
    <name type="scientific">Ohtaekwangia kribbensis</name>
    <dbReference type="NCBI Taxonomy" id="688913"/>
    <lineage>
        <taxon>Bacteria</taxon>
        <taxon>Pseudomonadati</taxon>
        <taxon>Bacteroidota</taxon>
        <taxon>Cytophagia</taxon>
        <taxon>Cytophagales</taxon>
        <taxon>Fulvivirgaceae</taxon>
        <taxon>Ohtaekwangia</taxon>
    </lineage>
</organism>
<dbReference type="InterPro" id="IPR027304">
    <property type="entry name" value="Trigger_fact/SurA_dom_sf"/>
</dbReference>
<keyword evidence="11" id="KW-0697">Rotamase</keyword>
<evidence type="ECO:0000259" key="13">
    <source>
        <dbReference type="PROSITE" id="PS50198"/>
    </source>
</evidence>
<keyword evidence="2" id="KW-1003">Cell membrane</keyword>
<evidence type="ECO:0000313" key="15">
    <source>
        <dbReference type="Proteomes" id="UP001597112"/>
    </source>
</evidence>
<dbReference type="InterPro" id="IPR000297">
    <property type="entry name" value="PPIase_PpiC"/>
</dbReference>
<keyword evidence="4 12" id="KW-0812">Transmembrane</keyword>
<evidence type="ECO:0000256" key="4">
    <source>
        <dbReference type="ARBA" id="ARBA00022692"/>
    </source>
</evidence>
<dbReference type="SUPFAM" id="SSF109998">
    <property type="entry name" value="Triger factor/SurA peptide-binding domain-like"/>
    <property type="match status" value="1"/>
</dbReference>
<dbReference type="EMBL" id="JBHTKA010000004">
    <property type="protein sequence ID" value="MFD1000648.1"/>
    <property type="molecule type" value="Genomic_DNA"/>
</dbReference>
<feature type="domain" description="PpiC" evidence="13">
    <location>
        <begin position="344"/>
        <end position="445"/>
    </location>
</feature>
<evidence type="ECO:0000256" key="8">
    <source>
        <dbReference type="ARBA" id="ARBA00038408"/>
    </source>
</evidence>
<gene>
    <name evidence="14" type="ORF">ACFQ21_15085</name>
</gene>
<comment type="similarity">
    <text evidence="8">Belongs to the PpiD chaperone family.</text>
</comment>
<dbReference type="PROSITE" id="PS50198">
    <property type="entry name" value="PPIC_PPIASE_2"/>
    <property type="match status" value="2"/>
</dbReference>
<evidence type="ECO:0000256" key="3">
    <source>
        <dbReference type="ARBA" id="ARBA00022519"/>
    </source>
</evidence>
<dbReference type="Proteomes" id="UP001597112">
    <property type="component" value="Unassembled WGS sequence"/>
</dbReference>
<dbReference type="PANTHER" id="PTHR47529">
    <property type="entry name" value="PEPTIDYL-PROLYL CIS-TRANS ISOMERASE D"/>
    <property type="match status" value="1"/>
</dbReference>
<keyword evidence="11" id="KW-0413">Isomerase</keyword>
<comment type="subcellular location">
    <subcellularLocation>
        <location evidence="1">Cell inner membrane</location>
        <topology evidence="1">Single-pass type II membrane protein</topology>
        <orientation evidence="1">Periplasmic side</orientation>
    </subcellularLocation>
</comment>
<protein>
    <recommendedName>
        <fullName evidence="9">Periplasmic chaperone PpiD</fullName>
    </recommendedName>
    <alternativeName>
        <fullName evidence="10">Periplasmic folding chaperone</fullName>
    </alternativeName>
</protein>
<accession>A0ABW3K5Z3</accession>
<evidence type="ECO:0000256" key="12">
    <source>
        <dbReference type="SAM" id="Phobius"/>
    </source>
</evidence>
<keyword evidence="6 12" id="KW-0472">Membrane</keyword>
<dbReference type="InterPro" id="IPR046357">
    <property type="entry name" value="PPIase_dom_sf"/>
</dbReference>
<evidence type="ECO:0000256" key="2">
    <source>
        <dbReference type="ARBA" id="ARBA00022475"/>
    </source>
</evidence>
<evidence type="ECO:0000256" key="9">
    <source>
        <dbReference type="ARBA" id="ARBA00040743"/>
    </source>
</evidence>
<evidence type="ECO:0000256" key="5">
    <source>
        <dbReference type="ARBA" id="ARBA00022989"/>
    </source>
</evidence>
<dbReference type="Gene3D" id="3.10.50.40">
    <property type="match status" value="1"/>
</dbReference>
<dbReference type="Pfam" id="PF13616">
    <property type="entry name" value="Rotamase_3"/>
    <property type="match status" value="1"/>
</dbReference>
<keyword evidence="3" id="KW-0997">Cell inner membrane</keyword>
<dbReference type="InterPro" id="IPR052029">
    <property type="entry name" value="PpiD_chaperone"/>
</dbReference>
<reference evidence="15" key="1">
    <citation type="journal article" date="2019" name="Int. J. Syst. Evol. Microbiol.">
        <title>The Global Catalogue of Microorganisms (GCM) 10K type strain sequencing project: providing services to taxonomists for standard genome sequencing and annotation.</title>
        <authorList>
            <consortium name="The Broad Institute Genomics Platform"/>
            <consortium name="The Broad Institute Genome Sequencing Center for Infectious Disease"/>
            <person name="Wu L."/>
            <person name="Ma J."/>
        </authorList>
    </citation>
    <scope>NUCLEOTIDE SEQUENCE [LARGE SCALE GENOMIC DNA]</scope>
    <source>
        <strain evidence="15">CCUG 58938</strain>
    </source>
</reference>
<sequence>MAFIGTLRSKMGTWVVIFVFVAIAAFILGDIFSGKSNIMNWGRNSVGEIGGKEISYDEYQAVIREREANWFLNTGREPGERDMPSIRQQAWDLLIARHAIQPQIEDAGVEVTEDEVWDMVQGKNVDQGVRQAFTNQQTGQFEPDKVVAYLKQIQSMPETSEPRIRWELFQRDLKPGRERIKYENLLIKSAYVTKAEAEREYHLATDVAEIKYLYVPYYAISDSSVQITDADYEAYYNKNKEKFKTDATRDIKYISVPVIPSADDSAAVNDDLKRAVEEFKSSSEDSVYASNNTEGQTPFLKYTPASLPSFISESDLVEGNVIGPVLDGETYKVVKVSKVFNDTIYSARAKHILIKWADASDAAKAEAKEKARNILKDIKGGASFEAKAREFGTDGTASRGGDLGWFSSGQMVKPFQDAVFGASKAGVLNDVVETEFGYHIIEVSNAKTNKAYNLAIVERQIVPSDATTNEAFRKAETFAAGISDVKEFEAKAQQSGLIVQEAKSISAGDRRIGTLGEARQIVMWLFRDASTGKISQVYDLQDQNVVAIMTGEVKKGYKPLELVKEEITPAVRNEVKSRTIIEKLNGLKGTTLEEVASGFGSDANVYTSSDLRLSSNSLPTVGFDPQAVGTAFSLENGKRSKPVAGDNGVVIVELQSKTIAPAIADYSNYKTQLEQNSQNRSSFSIAEAIKEKSEIEDKRYKFF</sequence>
<proteinExistence type="inferred from homology"/>
<evidence type="ECO:0000256" key="10">
    <source>
        <dbReference type="ARBA" id="ARBA00042775"/>
    </source>
</evidence>
<evidence type="ECO:0000256" key="1">
    <source>
        <dbReference type="ARBA" id="ARBA00004382"/>
    </source>
</evidence>
<evidence type="ECO:0000256" key="6">
    <source>
        <dbReference type="ARBA" id="ARBA00023136"/>
    </source>
</evidence>
<evidence type="ECO:0000313" key="14">
    <source>
        <dbReference type="EMBL" id="MFD1000648.1"/>
    </source>
</evidence>